<feature type="transmembrane region" description="Helical" evidence="9">
    <location>
        <begin position="340"/>
        <end position="357"/>
    </location>
</feature>
<dbReference type="Gene3D" id="1.20.1250.20">
    <property type="entry name" value="MFS general substrate transporter like domains"/>
    <property type="match status" value="1"/>
</dbReference>
<dbReference type="CDD" id="cd17321">
    <property type="entry name" value="MFS_MMR_MDR_like"/>
    <property type="match status" value="1"/>
</dbReference>
<dbReference type="AlphaFoldDB" id="A0A221NW16"/>
<feature type="transmembrane region" description="Helical" evidence="9">
    <location>
        <begin position="88"/>
        <end position="107"/>
    </location>
</feature>
<feature type="transmembrane region" description="Helical" evidence="9">
    <location>
        <begin position="58"/>
        <end position="76"/>
    </location>
</feature>
<evidence type="ECO:0000256" key="7">
    <source>
        <dbReference type="ARBA" id="ARBA00023251"/>
    </source>
</evidence>
<feature type="transmembrane region" description="Helical" evidence="9">
    <location>
        <begin position="278"/>
        <end position="300"/>
    </location>
</feature>
<keyword evidence="3" id="KW-1003">Cell membrane</keyword>
<sequence length="541" mass="55777">MRSPAMSSLPSPAPSAVRRRLILLTLCVSLFMAMLDNTVVNTALPTIERKLGAGISDLQWIVDGYSLALSALMLTASTVGDMFGRRRAFVAGLALFAVGSTVCALSRDVNVLISGRVLQGAGAAAFMPGTLSIIRQVYADERERSTAIGIWAGVSGLGLGLGPLVGGPLVDHFGWPSVFWINVPVGMAGLIAGMLLIPESKDRAGRGLDITGQLLAVAGIGAGVYATIEGPVRGWSDPAVTGLYIGAGVVLLLFVLVERRSRTPMLDLGFFRDRIFAGSVLAGLFLYLGMFSVLYFLSLWLQVVLGWSPTGAGLVIMPAMVVVACVTPLAGWLTGRIGGGWPMAAGLVCSAFALYGLTRYGTGASYRHFWWLLPVIGMGMGLTITPITATVLDRVPAARAGMASAVSNTARELGGVLGVAVLGSVLSSRMAERLRERLTAAGVPASERDRLVAATTGGTGRPQAGLGAGARLSHAVNGAFVDGLHLAELSGCAILLAGALLAVALVRGGRGPAPGSRGGKSGELDTSDAHDDTDGRATVAT</sequence>
<dbReference type="OrthoDB" id="9781469at2"/>
<feature type="transmembrane region" description="Helical" evidence="9">
    <location>
        <begin position="312"/>
        <end position="333"/>
    </location>
</feature>
<feature type="domain" description="Major facilitator superfamily (MFS) profile" evidence="10">
    <location>
        <begin position="22"/>
        <end position="510"/>
    </location>
</feature>
<evidence type="ECO:0000313" key="12">
    <source>
        <dbReference type="Proteomes" id="UP000031501"/>
    </source>
</evidence>
<dbReference type="SUPFAM" id="SSF103473">
    <property type="entry name" value="MFS general substrate transporter"/>
    <property type="match status" value="1"/>
</dbReference>
<evidence type="ECO:0000256" key="5">
    <source>
        <dbReference type="ARBA" id="ARBA00022989"/>
    </source>
</evidence>
<dbReference type="KEGG" id="splu:LK06_007950"/>
<dbReference type="GO" id="GO:0022857">
    <property type="term" value="F:transmembrane transporter activity"/>
    <property type="evidence" value="ECO:0007669"/>
    <property type="project" value="InterPro"/>
</dbReference>
<evidence type="ECO:0000256" key="1">
    <source>
        <dbReference type="ARBA" id="ARBA00004651"/>
    </source>
</evidence>
<keyword evidence="2" id="KW-0813">Transport</keyword>
<dbReference type="PANTHER" id="PTHR42718:SF42">
    <property type="entry name" value="EXPORT PROTEIN"/>
    <property type="match status" value="1"/>
</dbReference>
<dbReference type="Pfam" id="PF07690">
    <property type="entry name" value="MFS_1"/>
    <property type="match status" value="1"/>
</dbReference>
<evidence type="ECO:0000256" key="4">
    <source>
        <dbReference type="ARBA" id="ARBA00022692"/>
    </source>
</evidence>
<feature type="transmembrane region" description="Helical" evidence="9">
    <location>
        <begin position="486"/>
        <end position="506"/>
    </location>
</feature>
<gene>
    <name evidence="11" type="ORF">LK07_09050</name>
</gene>
<comment type="subcellular location">
    <subcellularLocation>
        <location evidence="1">Cell membrane</location>
        <topology evidence="1">Multi-pass membrane protein</topology>
    </subcellularLocation>
</comment>
<keyword evidence="4 9" id="KW-0812">Transmembrane</keyword>
<dbReference type="PANTHER" id="PTHR42718">
    <property type="entry name" value="MAJOR FACILITATOR SUPERFAMILY MULTIDRUG TRANSPORTER MFSC"/>
    <property type="match status" value="1"/>
</dbReference>
<evidence type="ECO:0000256" key="3">
    <source>
        <dbReference type="ARBA" id="ARBA00022475"/>
    </source>
</evidence>
<feature type="region of interest" description="Disordered" evidence="8">
    <location>
        <begin position="511"/>
        <end position="541"/>
    </location>
</feature>
<dbReference type="InterPro" id="IPR011701">
    <property type="entry name" value="MFS"/>
</dbReference>
<dbReference type="NCBIfam" id="TIGR00711">
    <property type="entry name" value="efflux_EmrB"/>
    <property type="match status" value="1"/>
</dbReference>
<keyword evidence="6 9" id="KW-0472">Membrane</keyword>
<feature type="compositionally biased region" description="Basic and acidic residues" evidence="8">
    <location>
        <begin position="520"/>
        <end position="535"/>
    </location>
</feature>
<reference evidence="11 12" key="1">
    <citation type="submission" date="2017-07" db="EMBL/GenBank/DDBJ databases">
        <title>Genome sequence of Streptomyces pluripotens MUSC 137T.</title>
        <authorList>
            <person name="Ser H.-L."/>
            <person name="Lee L.-H."/>
        </authorList>
    </citation>
    <scope>NUCLEOTIDE SEQUENCE [LARGE SCALE GENOMIC DNA]</scope>
    <source>
        <strain evidence="11 12">MUSC 137</strain>
    </source>
</reference>
<protein>
    <submittedName>
        <fullName evidence="11">MFS transporter</fullName>
    </submittedName>
</protein>
<feature type="transmembrane region" description="Helical" evidence="9">
    <location>
        <begin position="178"/>
        <end position="198"/>
    </location>
</feature>
<keyword evidence="5 9" id="KW-1133">Transmembrane helix</keyword>
<evidence type="ECO:0000313" key="11">
    <source>
        <dbReference type="EMBL" id="ASN24161.1"/>
    </source>
</evidence>
<keyword evidence="7" id="KW-0046">Antibiotic resistance</keyword>
<name>A0A221NW16_9ACTN</name>
<evidence type="ECO:0000256" key="2">
    <source>
        <dbReference type="ARBA" id="ARBA00022448"/>
    </source>
</evidence>
<feature type="transmembrane region" description="Helical" evidence="9">
    <location>
        <begin position="240"/>
        <end position="257"/>
    </location>
</feature>
<evidence type="ECO:0000256" key="6">
    <source>
        <dbReference type="ARBA" id="ARBA00023136"/>
    </source>
</evidence>
<dbReference type="InterPro" id="IPR004638">
    <property type="entry name" value="EmrB-like"/>
</dbReference>
<feature type="transmembrane region" description="Helical" evidence="9">
    <location>
        <begin position="113"/>
        <end position="134"/>
    </location>
</feature>
<feature type="transmembrane region" description="Helical" evidence="9">
    <location>
        <begin position="210"/>
        <end position="228"/>
    </location>
</feature>
<keyword evidence="12" id="KW-1185">Reference proteome</keyword>
<dbReference type="Proteomes" id="UP000031501">
    <property type="component" value="Chromosome"/>
</dbReference>
<evidence type="ECO:0000256" key="9">
    <source>
        <dbReference type="SAM" id="Phobius"/>
    </source>
</evidence>
<dbReference type="GO" id="GO:0005886">
    <property type="term" value="C:plasma membrane"/>
    <property type="evidence" value="ECO:0007669"/>
    <property type="project" value="UniProtKB-SubCell"/>
</dbReference>
<accession>A0A221NW16</accession>
<evidence type="ECO:0000259" key="10">
    <source>
        <dbReference type="PROSITE" id="PS50850"/>
    </source>
</evidence>
<dbReference type="InterPro" id="IPR020846">
    <property type="entry name" value="MFS_dom"/>
</dbReference>
<dbReference type="InterPro" id="IPR036259">
    <property type="entry name" value="MFS_trans_sf"/>
</dbReference>
<feature type="transmembrane region" description="Helical" evidence="9">
    <location>
        <begin position="146"/>
        <end position="166"/>
    </location>
</feature>
<evidence type="ECO:0000256" key="8">
    <source>
        <dbReference type="SAM" id="MobiDB-lite"/>
    </source>
</evidence>
<dbReference type="GO" id="GO:0046677">
    <property type="term" value="P:response to antibiotic"/>
    <property type="evidence" value="ECO:0007669"/>
    <property type="project" value="UniProtKB-KW"/>
</dbReference>
<dbReference type="STRING" id="1355015.LK06_007950"/>
<dbReference type="EMBL" id="CP022433">
    <property type="protein sequence ID" value="ASN24161.1"/>
    <property type="molecule type" value="Genomic_DNA"/>
</dbReference>
<feature type="transmembrane region" description="Helical" evidence="9">
    <location>
        <begin position="369"/>
        <end position="392"/>
    </location>
</feature>
<proteinExistence type="predicted"/>
<dbReference type="Gene3D" id="1.20.1720.10">
    <property type="entry name" value="Multidrug resistance protein D"/>
    <property type="match status" value="1"/>
</dbReference>
<dbReference type="PROSITE" id="PS50850">
    <property type="entry name" value="MFS"/>
    <property type="match status" value="1"/>
</dbReference>
<dbReference type="PRINTS" id="PR01036">
    <property type="entry name" value="TCRTETB"/>
</dbReference>
<organism evidence="11 12">
    <name type="scientific">Streptomyces pluripotens</name>
    <dbReference type="NCBI Taxonomy" id="1355015"/>
    <lineage>
        <taxon>Bacteria</taxon>
        <taxon>Bacillati</taxon>
        <taxon>Actinomycetota</taxon>
        <taxon>Actinomycetes</taxon>
        <taxon>Kitasatosporales</taxon>
        <taxon>Streptomycetaceae</taxon>
        <taxon>Streptomyces</taxon>
    </lineage>
</organism>